<dbReference type="AlphaFoldDB" id="A0A9Q8VDQ0"/>
<accession>A0A9Q8VDQ0</accession>
<sequence length="110" mass="11887">MDPSITDSATQQSPSRREPPHGHESFVTGAPSSRAALRVSAHHHPVSMRRLIPATLEGFLPPPPPLNLQWLTWRPEPIRKEHASALGESLTRASSGDVARAALGCARLFG</sequence>
<keyword evidence="3" id="KW-1185">Reference proteome</keyword>
<feature type="compositionally biased region" description="Basic and acidic residues" evidence="1">
    <location>
        <begin position="15"/>
        <end position="24"/>
    </location>
</feature>
<feature type="region of interest" description="Disordered" evidence="1">
    <location>
        <begin position="1"/>
        <end position="28"/>
    </location>
</feature>
<gene>
    <name evidence="2" type="ORF">JDV02_007835</name>
</gene>
<evidence type="ECO:0000313" key="3">
    <source>
        <dbReference type="Proteomes" id="UP000829364"/>
    </source>
</evidence>
<name>A0A9Q8VDQ0_9HYPO</name>
<organism evidence="2 3">
    <name type="scientific">Purpureocillium takamizusanense</name>
    <dbReference type="NCBI Taxonomy" id="2060973"/>
    <lineage>
        <taxon>Eukaryota</taxon>
        <taxon>Fungi</taxon>
        <taxon>Dikarya</taxon>
        <taxon>Ascomycota</taxon>
        <taxon>Pezizomycotina</taxon>
        <taxon>Sordariomycetes</taxon>
        <taxon>Hypocreomycetidae</taxon>
        <taxon>Hypocreales</taxon>
        <taxon>Ophiocordycipitaceae</taxon>
        <taxon>Purpureocillium</taxon>
    </lineage>
</organism>
<protein>
    <submittedName>
        <fullName evidence="2">Uncharacterized protein</fullName>
    </submittedName>
</protein>
<dbReference type="GeneID" id="72069783"/>
<proteinExistence type="predicted"/>
<dbReference type="Proteomes" id="UP000829364">
    <property type="component" value="Chromosome 7"/>
</dbReference>
<reference evidence="2" key="1">
    <citation type="submission" date="2021-11" db="EMBL/GenBank/DDBJ databases">
        <title>Purpureocillium_takamizusanense_genome.</title>
        <authorList>
            <person name="Nguyen N.-H."/>
        </authorList>
    </citation>
    <scope>NUCLEOTIDE SEQUENCE</scope>
    <source>
        <strain evidence="2">PT3</strain>
    </source>
</reference>
<dbReference type="EMBL" id="CP086360">
    <property type="protein sequence ID" value="UNI21888.1"/>
    <property type="molecule type" value="Genomic_DNA"/>
</dbReference>
<dbReference type="KEGG" id="ptkz:JDV02_007835"/>
<evidence type="ECO:0000256" key="1">
    <source>
        <dbReference type="SAM" id="MobiDB-lite"/>
    </source>
</evidence>
<feature type="compositionally biased region" description="Polar residues" evidence="1">
    <location>
        <begin position="1"/>
        <end position="14"/>
    </location>
</feature>
<evidence type="ECO:0000313" key="2">
    <source>
        <dbReference type="EMBL" id="UNI21888.1"/>
    </source>
</evidence>
<dbReference type="RefSeq" id="XP_047845369.1">
    <property type="nucleotide sequence ID" value="XM_047989369.1"/>
</dbReference>